<dbReference type="STRING" id="4096.A0A1U7WAK4"/>
<reference evidence="5" key="2">
    <citation type="submission" date="2025-08" db="UniProtKB">
        <authorList>
            <consortium name="RefSeq"/>
        </authorList>
    </citation>
    <scope>IDENTIFICATION</scope>
    <source>
        <tissue evidence="5">Leaf</tissue>
    </source>
</reference>
<dbReference type="SUPFAM" id="SSF56672">
    <property type="entry name" value="DNA/RNA polymerases"/>
    <property type="match status" value="1"/>
</dbReference>
<dbReference type="InterPro" id="IPR053134">
    <property type="entry name" value="RNA-dir_DNA_polymerase"/>
</dbReference>
<protein>
    <submittedName>
        <fullName evidence="5">Uncharacterized protein LOC104221824</fullName>
    </submittedName>
</protein>
<dbReference type="InterPro" id="IPR043128">
    <property type="entry name" value="Rev_trsase/Diguanyl_cyclase"/>
</dbReference>
<feature type="compositionally biased region" description="Polar residues" evidence="2">
    <location>
        <begin position="34"/>
        <end position="44"/>
    </location>
</feature>
<feature type="compositionally biased region" description="Gly residues" evidence="2">
    <location>
        <begin position="12"/>
        <end position="25"/>
    </location>
</feature>
<proteinExistence type="predicted"/>
<dbReference type="SUPFAM" id="SSF57756">
    <property type="entry name" value="Retrovirus zinc finger-like domains"/>
    <property type="match status" value="1"/>
</dbReference>
<keyword evidence="1" id="KW-0479">Metal-binding</keyword>
<sequence>MARTRTPSSAGRGAGRGTTRGGGQVGVHQTRRQTAPQPQVGNMGQTKAVMPDQVQEQGVQNAPPPVPTVVPTVALPADAVARLLNVLEALVPTQGGSSAPQATLQIQAPTQTQPFGNKEVSLHDERAVELATYKLEDMANTWYETVFLGRPAGAPPLTWDEFAKLFKNHFLPDSLMQQYARDFERLVQTPDMDVSTYNSKFCKLAIYAPHLVPTEEARVQRPHYRQGNRGPSSSGHPNSRQIYATTPVCQTCGRSHLGQCRVLTGECFRCSQLGHHLRDCPQPPRNFNQASIQSATPTQTTHNTSGATGTRNRGRGVGDRATVNQGQGNAGRGQARVFAFTRMDAQASNAVVTVATPVGKSLLAEYMYRACQIRVEVDCHAKIVKFEIPNEPSFILRGSQVPETCKTVSFMKAQRLLKKGCLGLLAIVNDTRKETISIENVPVVRKFSDVFPEDLTGLPLIDLRYGYYQLRIKDEDISKIVFSSRYGHYEFLMMPYGLTNAPAALMDLMNMAFKPFLDRFVIVFIDDILIYSRSQGEHENHLRTVLQTLGEHWLYAKFSKCEFWLDSVAFLGHVVSKDGIMVDPKKTEAVQKWPRPTSPTEIHSFLGLAGYYRRFVQDFSRIAAPLT</sequence>
<evidence type="ECO:0000313" key="4">
    <source>
        <dbReference type="Proteomes" id="UP000189701"/>
    </source>
</evidence>
<dbReference type="Pfam" id="PF03732">
    <property type="entry name" value="Retrotrans_gag"/>
    <property type="match status" value="1"/>
</dbReference>
<dbReference type="Gene3D" id="4.10.60.10">
    <property type="entry name" value="Zinc finger, CCHC-type"/>
    <property type="match status" value="1"/>
</dbReference>
<dbReference type="CDD" id="cd01647">
    <property type="entry name" value="RT_LTR"/>
    <property type="match status" value="1"/>
</dbReference>
<keyword evidence="1" id="KW-0863">Zinc-finger</keyword>
<dbReference type="GO" id="GO:0003676">
    <property type="term" value="F:nucleic acid binding"/>
    <property type="evidence" value="ECO:0007669"/>
    <property type="project" value="InterPro"/>
</dbReference>
<dbReference type="Pfam" id="PF00078">
    <property type="entry name" value="RVT_1"/>
    <property type="match status" value="1"/>
</dbReference>
<dbReference type="InterPro" id="IPR043502">
    <property type="entry name" value="DNA/RNA_pol_sf"/>
</dbReference>
<evidence type="ECO:0000313" key="5">
    <source>
        <dbReference type="RefSeq" id="XP_009771260.1"/>
    </source>
</evidence>
<feature type="region of interest" description="Disordered" evidence="2">
    <location>
        <begin position="217"/>
        <end position="240"/>
    </location>
</feature>
<feature type="compositionally biased region" description="Polar residues" evidence="2">
    <location>
        <begin position="285"/>
        <end position="311"/>
    </location>
</feature>
<dbReference type="Gene3D" id="3.30.70.270">
    <property type="match status" value="2"/>
</dbReference>
<dbReference type="PROSITE" id="PS50158">
    <property type="entry name" value="ZF_CCHC"/>
    <property type="match status" value="1"/>
</dbReference>
<feature type="region of interest" description="Disordered" evidence="2">
    <location>
        <begin position="1"/>
        <end position="44"/>
    </location>
</feature>
<gene>
    <name evidence="5" type="primary">LOC104221824</name>
</gene>
<dbReference type="InterPro" id="IPR005162">
    <property type="entry name" value="Retrotrans_gag_dom"/>
</dbReference>
<accession>A0A1U7WAK4</accession>
<dbReference type="InterPro" id="IPR036875">
    <property type="entry name" value="Znf_CCHC_sf"/>
</dbReference>
<organism evidence="4 5">
    <name type="scientific">Nicotiana sylvestris</name>
    <name type="common">Wood tobacco</name>
    <name type="synonym">South American tobacco</name>
    <dbReference type="NCBI Taxonomy" id="4096"/>
    <lineage>
        <taxon>Eukaryota</taxon>
        <taxon>Viridiplantae</taxon>
        <taxon>Streptophyta</taxon>
        <taxon>Embryophyta</taxon>
        <taxon>Tracheophyta</taxon>
        <taxon>Spermatophyta</taxon>
        <taxon>Magnoliopsida</taxon>
        <taxon>eudicotyledons</taxon>
        <taxon>Gunneridae</taxon>
        <taxon>Pentapetalae</taxon>
        <taxon>asterids</taxon>
        <taxon>lamiids</taxon>
        <taxon>Solanales</taxon>
        <taxon>Solanaceae</taxon>
        <taxon>Nicotianoideae</taxon>
        <taxon>Nicotianeae</taxon>
        <taxon>Nicotiana</taxon>
    </lineage>
</organism>
<dbReference type="AlphaFoldDB" id="A0A1U7WAK4"/>
<keyword evidence="1" id="KW-0862">Zinc</keyword>
<dbReference type="InterPro" id="IPR001878">
    <property type="entry name" value="Znf_CCHC"/>
</dbReference>
<dbReference type="PANTHER" id="PTHR24559">
    <property type="entry name" value="TRANSPOSON TY3-I GAG-POL POLYPROTEIN"/>
    <property type="match status" value="1"/>
</dbReference>
<dbReference type="InterPro" id="IPR000477">
    <property type="entry name" value="RT_dom"/>
</dbReference>
<dbReference type="PANTHER" id="PTHR24559:SF444">
    <property type="entry name" value="REVERSE TRANSCRIPTASE DOMAIN-CONTAINING PROTEIN"/>
    <property type="match status" value="1"/>
</dbReference>
<evidence type="ECO:0000256" key="2">
    <source>
        <dbReference type="SAM" id="MobiDB-lite"/>
    </source>
</evidence>
<feature type="domain" description="CCHC-type" evidence="3">
    <location>
        <begin position="267"/>
        <end position="282"/>
    </location>
</feature>
<keyword evidence="4" id="KW-1185">Reference proteome</keyword>
<evidence type="ECO:0000259" key="3">
    <source>
        <dbReference type="PROSITE" id="PS50158"/>
    </source>
</evidence>
<reference evidence="4" key="1">
    <citation type="journal article" date="2013" name="Genome Biol.">
        <title>Reference genomes and transcriptomes of Nicotiana sylvestris and Nicotiana tomentosiformis.</title>
        <authorList>
            <person name="Sierro N."/>
            <person name="Battey J.N."/>
            <person name="Ouadi S."/>
            <person name="Bovet L."/>
            <person name="Goepfert S."/>
            <person name="Bakaher N."/>
            <person name="Peitsch M.C."/>
            <person name="Ivanov N.V."/>
        </authorList>
    </citation>
    <scope>NUCLEOTIDE SEQUENCE [LARGE SCALE GENOMIC DNA]</scope>
</reference>
<name>A0A1U7WAK4_NICSY</name>
<dbReference type="eggNOG" id="KOG0017">
    <property type="taxonomic scope" value="Eukaryota"/>
</dbReference>
<feature type="compositionally biased region" description="Polar residues" evidence="2">
    <location>
        <begin position="229"/>
        <end position="240"/>
    </location>
</feature>
<feature type="region of interest" description="Disordered" evidence="2">
    <location>
        <begin position="285"/>
        <end position="330"/>
    </location>
</feature>
<dbReference type="GO" id="GO:0008270">
    <property type="term" value="F:zinc ion binding"/>
    <property type="evidence" value="ECO:0007669"/>
    <property type="project" value="UniProtKB-KW"/>
</dbReference>
<evidence type="ECO:0000256" key="1">
    <source>
        <dbReference type="PROSITE-ProRule" id="PRU00047"/>
    </source>
</evidence>
<dbReference type="Proteomes" id="UP000189701">
    <property type="component" value="Unplaced"/>
</dbReference>
<dbReference type="RefSeq" id="XP_009771260.1">
    <property type="nucleotide sequence ID" value="XM_009772958.1"/>
</dbReference>